<dbReference type="Proteomes" id="UP000824120">
    <property type="component" value="Chromosome 1"/>
</dbReference>
<keyword evidence="2" id="KW-1185">Reference proteome</keyword>
<dbReference type="AlphaFoldDB" id="A0A9J6B5K1"/>
<protein>
    <submittedName>
        <fullName evidence="1">Uncharacterized protein</fullName>
    </submittedName>
</protein>
<comment type="caution">
    <text evidence="1">The sequence shown here is derived from an EMBL/GenBank/DDBJ whole genome shotgun (WGS) entry which is preliminary data.</text>
</comment>
<feature type="non-terminal residue" evidence="1">
    <location>
        <position position="64"/>
    </location>
</feature>
<accession>A0A9J6B5K1</accession>
<evidence type="ECO:0000313" key="1">
    <source>
        <dbReference type="EMBL" id="KAG5631920.1"/>
    </source>
</evidence>
<reference evidence="1 2" key="1">
    <citation type="submission" date="2020-09" db="EMBL/GenBank/DDBJ databases">
        <title>De no assembly of potato wild relative species, Solanum commersonii.</title>
        <authorList>
            <person name="Cho K."/>
        </authorList>
    </citation>
    <scope>NUCLEOTIDE SEQUENCE [LARGE SCALE GENOMIC DNA]</scope>
    <source>
        <strain evidence="1">LZ3.2</strain>
        <tissue evidence="1">Leaf</tissue>
    </source>
</reference>
<evidence type="ECO:0000313" key="2">
    <source>
        <dbReference type="Proteomes" id="UP000824120"/>
    </source>
</evidence>
<organism evidence="1 2">
    <name type="scientific">Solanum commersonii</name>
    <name type="common">Commerson's wild potato</name>
    <name type="synonym">Commerson's nightshade</name>
    <dbReference type="NCBI Taxonomy" id="4109"/>
    <lineage>
        <taxon>Eukaryota</taxon>
        <taxon>Viridiplantae</taxon>
        <taxon>Streptophyta</taxon>
        <taxon>Embryophyta</taxon>
        <taxon>Tracheophyta</taxon>
        <taxon>Spermatophyta</taxon>
        <taxon>Magnoliopsida</taxon>
        <taxon>eudicotyledons</taxon>
        <taxon>Gunneridae</taxon>
        <taxon>Pentapetalae</taxon>
        <taxon>asterids</taxon>
        <taxon>lamiids</taxon>
        <taxon>Solanales</taxon>
        <taxon>Solanaceae</taxon>
        <taxon>Solanoideae</taxon>
        <taxon>Solaneae</taxon>
        <taxon>Solanum</taxon>
    </lineage>
</organism>
<gene>
    <name evidence="1" type="ORF">H5410_003637</name>
</gene>
<sequence>MDFSLLQCIPKMITEEENNEIKRMPTKEEVNLYCWEIIEDEVWKMVRDFFSRFELPRYITHTNL</sequence>
<name>A0A9J6B5K1_SOLCO</name>
<dbReference type="EMBL" id="JACXVP010000001">
    <property type="protein sequence ID" value="KAG5631920.1"/>
    <property type="molecule type" value="Genomic_DNA"/>
</dbReference>
<proteinExistence type="predicted"/>